<dbReference type="InterPro" id="IPR000682">
    <property type="entry name" value="PCMT"/>
</dbReference>
<dbReference type="Proteomes" id="UP000572268">
    <property type="component" value="Unassembled WGS sequence"/>
</dbReference>
<accession>A0A7J6KP85</accession>
<dbReference type="EMBL" id="JABANN010001443">
    <property type="protein sequence ID" value="KAF4649702.1"/>
    <property type="molecule type" value="Genomic_DNA"/>
</dbReference>
<organism evidence="9 11">
    <name type="scientific">Perkinsus olseni</name>
    <name type="common">Perkinsus atlanticus</name>
    <dbReference type="NCBI Taxonomy" id="32597"/>
    <lineage>
        <taxon>Eukaryota</taxon>
        <taxon>Sar</taxon>
        <taxon>Alveolata</taxon>
        <taxon>Perkinsozoa</taxon>
        <taxon>Perkinsea</taxon>
        <taxon>Perkinsida</taxon>
        <taxon>Perkinsidae</taxon>
        <taxon>Perkinsus</taxon>
    </lineage>
</organism>
<sequence length="310" mass="33903">MFHQASTSSSRVFLCRALAFSGSSWQQSMLGYGIRASTQVELVEQLKQRGFIRNPKVSEAMSQVDRARFLPHGATELYGNTPVKVSEGSSISTPQLHAQVLELLSPALDSDPAPRSFLDLGCGTGYLASVAAEMGIDRVIASECDTTAHEAAQDNLAGYGAVRLLRLFPQDSYSTAKFTALYASPYFPSEEEALKFCSQWLHDGGLAVCSYCDCPDAIDQQLTLIRKKADGSMEITPQFRAAGGPLKREGSDESSRQAASTDAETRELSRRLLLGWRERFETKYGRRPTRADMFGDPAAAEAFRQFSGAN</sequence>
<dbReference type="InterPro" id="IPR029063">
    <property type="entry name" value="SAM-dependent_MTases_sf"/>
</dbReference>
<dbReference type="CDD" id="cd02440">
    <property type="entry name" value="AdoMet_MTases"/>
    <property type="match status" value="1"/>
</dbReference>
<keyword evidence="5 9" id="KW-0489">Methyltransferase</keyword>
<dbReference type="GO" id="GO:0005737">
    <property type="term" value="C:cytoplasm"/>
    <property type="evidence" value="ECO:0007669"/>
    <property type="project" value="UniProtKB-SubCell"/>
</dbReference>
<dbReference type="EC" id="2.1.1.77" evidence="3"/>
<dbReference type="OrthoDB" id="73890at2759"/>
<comment type="caution">
    <text evidence="9">The sequence shown here is derived from an EMBL/GenBank/DDBJ whole genome shotgun (WGS) entry which is preliminary data.</text>
</comment>
<dbReference type="Pfam" id="PF01135">
    <property type="entry name" value="PCMT"/>
    <property type="match status" value="1"/>
</dbReference>
<name>A0A7J6KP85_PEROL</name>
<evidence type="ECO:0000256" key="7">
    <source>
        <dbReference type="ARBA" id="ARBA00022691"/>
    </source>
</evidence>
<evidence type="ECO:0000313" key="10">
    <source>
        <dbReference type="EMBL" id="KAF4649702.1"/>
    </source>
</evidence>
<dbReference type="GO" id="GO:0032259">
    <property type="term" value="P:methylation"/>
    <property type="evidence" value="ECO:0007669"/>
    <property type="project" value="UniProtKB-KW"/>
</dbReference>
<evidence type="ECO:0000256" key="1">
    <source>
        <dbReference type="ARBA" id="ARBA00004496"/>
    </source>
</evidence>
<keyword evidence="4" id="KW-0963">Cytoplasm</keyword>
<dbReference type="PANTHER" id="PTHR11579:SF0">
    <property type="entry name" value="PROTEIN-L-ISOASPARTATE(D-ASPARTATE) O-METHYLTRANSFERASE"/>
    <property type="match status" value="1"/>
</dbReference>
<evidence type="ECO:0000256" key="5">
    <source>
        <dbReference type="ARBA" id="ARBA00022603"/>
    </source>
</evidence>
<dbReference type="AlphaFoldDB" id="A0A7J6KP85"/>
<comment type="similarity">
    <text evidence="2">Belongs to the methyltransferase superfamily. L-isoaspartyl/D-aspartyl protein methyltransferase family.</text>
</comment>
<dbReference type="PANTHER" id="PTHR11579">
    <property type="entry name" value="PROTEIN-L-ISOASPARTATE O-METHYLTRANSFERASE"/>
    <property type="match status" value="1"/>
</dbReference>
<proteinExistence type="inferred from homology"/>
<evidence type="ECO:0000313" key="9">
    <source>
        <dbReference type="EMBL" id="KAF4649115.1"/>
    </source>
</evidence>
<evidence type="ECO:0000256" key="2">
    <source>
        <dbReference type="ARBA" id="ARBA00005369"/>
    </source>
</evidence>
<dbReference type="SUPFAM" id="SSF53335">
    <property type="entry name" value="S-adenosyl-L-methionine-dependent methyltransferases"/>
    <property type="match status" value="1"/>
</dbReference>
<feature type="compositionally biased region" description="Basic and acidic residues" evidence="8">
    <location>
        <begin position="246"/>
        <end position="255"/>
    </location>
</feature>
<evidence type="ECO:0000256" key="4">
    <source>
        <dbReference type="ARBA" id="ARBA00022490"/>
    </source>
</evidence>
<evidence type="ECO:0000313" key="12">
    <source>
        <dbReference type="Proteomes" id="UP000572268"/>
    </source>
</evidence>
<gene>
    <name evidence="9" type="primary">PCMTD1</name>
    <name evidence="10" type="ORF">FOL46_001565</name>
    <name evidence="9" type="ORF">FOZ61_001728</name>
</gene>
<evidence type="ECO:0000256" key="8">
    <source>
        <dbReference type="SAM" id="MobiDB-lite"/>
    </source>
</evidence>
<dbReference type="GO" id="GO:0004719">
    <property type="term" value="F:protein-L-isoaspartate (D-aspartate) O-methyltransferase activity"/>
    <property type="evidence" value="ECO:0007669"/>
    <property type="project" value="UniProtKB-EC"/>
</dbReference>
<evidence type="ECO:0000256" key="6">
    <source>
        <dbReference type="ARBA" id="ARBA00022679"/>
    </source>
</evidence>
<dbReference type="Proteomes" id="UP000570595">
    <property type="component" value="Unassembled WGS sequence"/>
</dbReference>
<evidence type="ECO:0000256" key="3">
    <source>
        <dbReference type="ARBA" id="ARBA00011890"/>
    </source>
</evidence>
<protein>
    <recommendedName>
        <fullName evidence="3">protein-L-isoaspartate(D-aspartate) O-methyltransferase</fullName>
        <ecNumber evidence="3">2.1.1.77</ecNumber>
    </recommendedName>
</protein>
<dbReference type="EMBL" id="JABAHT010001442">
    <property type="protein sequence ID" value="KAF4649115.1"/>
    <property type="molecule type" value="Genomic_DNA"/>
</dbReference>
<comment type="subcellular location">
    <subcellularLocation>
        <location evidence="1">Cytoplasm</location>
    </subcellularLocation>
</comment>
<keyword evidence="6 9" id="KW-0808">Transferase</keyword>
<keyword evidence="7" id="KW-0949">S-adenosyl-L-methionine</keyword>
<evidence type="ECO:0000313" key="11">
    <source>
        <dbReference type="Proteomes" id="UP000570595"/>
    </source>
</evidence>
<reference evidence="11 12" key="1">
    <citation type="submission" date="2020-04" db="EMBL/GenBank/DDBJ databases">
        <title>Perkinsus olseni comparative genomics.</title>
        <authorList>
            <person name="Bogema D.R."/>
        </authorList>
    </citation>
    <scope>NUCLEOTIDE SEQUENCE [LARGE SCALE GENOMIC DNA]</scope>
    <source>
        <strain evidence="9">ATCC PRA-179</strain>
        <strain evidence="10">ATCC PRA-31</strain>
    </source>
</reference>
<feature type="region of interest" description="Disordered" evidence="8">
    <location>
        <begin position="239"/>
        <end position="266"/>
    </location>
</feature>
<dbReference type="Gene3D" id="3.40.50.150">
    <property type="entry name" value="Vaccinia Virus protein VP39"/>
    <property type="match status" value="1"/>
</dbReference>